<dbReference type="Pfam" id="PF01535">
    <property type="entry name" value="PPR"/>
    <property type="match status" value="4"/>
</dbReference>
<dbReference type="GO" id="GO:0003723">
    <property type="term" value="F:RNA binding"/>
    <property type="evidence" value="ECO:0007669"/>
    <property type="project" value="InterPro"/>
</dbReference>
<sequence length="281" mass="31082">MIVAASVHAISHMNCHSSAKFGILEAIFCCPVFQCQLPTTSSSNRVGVSTSELSLPNTKRSNGVVHSKMFEASVSSEASHKAQVQKLVDLLHLWVKEELLNEAKAVHGYILKSNLLENNLLLLLNHVSHAYSKCSDFSSCQVLFEKMSQKNVFSWIVMIVGSIENGLLYDGFKYFHEMLEYGMFPDGFAYSAVLRLCVALGCIELGKMVHAQMVVRGFTSNVIVNTSLLNMYAKLGNVEDPSLVFNSMSERNAVSWNAIISGLTANGLHLEAFNCFLEMKK</sequence>
<dbReference type="InterPro" id="IPR046960">
    <property type="entry name" value="PPR_At4g14850-like_plant"/>
</dbReference>
<evidence type="ECO:0000256" key="2">
    <source>
        <dbReference type="PROSITE-ProRule" id="PRU00708"/>
    </source>
</evidence>
<organism evidence="3 4">
    <name type="scientific">Anisodus tanguticus</name>
    <dbReference type="NCBI Taxonomy" id="243964"/>
    <lineage>
        <taxon>Eukaryota</taxon>
        <taxon>Viridiplantae</taxon>
        <taxon>Streptophyta</taxon>
        <taxon>Embryophyta</taxon>
        <taxon>Tracheophyta</taxon>
        <taxon>Spermatophyta</taxon>
        <taxon>Magnoliopsida</taxon>
        <taxon>eudicotyledons</taxon>
        <taxon>Gunneridae</taxon>
        <taxon>Pentapetalae</taxon>
        <taxon>asterids</taxon>
        <taxon>lamiids</taxon>
        <taxon>Solanales</taxon>
        <taxon>Solanaceae</taxon>
        <taxon>Solanoideae</taxon>
        <taxon>Hyoscyameae</taxon>
        <taxon>Anisodus</taxon>
    </lineage>
</organism>
<reference evidence="3" key="1">
    <citation type="submission" date="2023-12" db="EMBL/GenBank/DDBJ databases">
        <title>Genome assembly of Anisodus tanguticus.</title>
        <authorList>
            <person name="Wang Y.-J."/>
        </authorList>
    </citation>
    <scope>NUCLEOTIDE SEQUENCE</scope>
    <source>
        <strain evidence="3">KB-2021</strain>
        <tissue evidence="3">Leaf</tissue>
    </source>
</reference>
<dbReference type="PROSITE" id="PS51375">
    <property type="entry name" value="PPR"/>
    <property type="match status" value="2"/>
</dbReference>
<dbReference type="PANTHER" id="PTHR47926:SF347">
    <property type="entry name" value="PENTATRICOPEPTIDE REPEAT-CONTAINING PROTEIN"/>
    <property type="match status" value="1"/>
</dbReference>
<dbReference type="NCBIfam" id="TIGR00756">
    <property type="entry name" value="PPR"/>
    <property type="match status" value="1"/>
</dbReference>
<dbReference type="Gene3D" id="1.25.40.10">
    <property type="entry name" value="Tetratricopeptide repeat domain"/>
    <property type="match status" value="2"/>
</dbReference>
<accession>A0AAE1VI05</accession>
<gene>
    <name evidence="3" type="ORF">RND71_020042</name>
</gene>
<proteinExistence type="predicted"/>
<comment type="caution">
    <text evidence="3">The sequence shown here is derived from an EMBL/GenBank/DDBJ whole genome shotgun (WGS) entry which is preliminary data.</text>
</comment>
<dbReference type="AlphaFoldDB" id="A0AAE1VI05"/>
<protein>
    <recommendedName>
        <fullName evidence="5">Pentatricopeptide repeat-containing protein</fullName>
    </recommendedName>
</protein>
<dbReference type="InterPro" id="IPR002885">
    <property type="entry name" value="PPR_rpt"/>
</dbReference>
<evidence type="ECO:0000256" key="1">
    <source>
        <dbReference type="ARBA" id="ARBA00022737"/>
    </source>
</evidence>
<dbReference type="PANTHER" id="PTHR47926">
    <property type="entry name" value="PENTATRICOPEPTIDE REPEAT-CONTAINING PROTEIN"/>
    <property type="match status" value="1"/>
</dbReference>
<evidence type="ECO:0000313" key="3">
    <source>
        <dbReference type="EMBL" id="KAK4361090.1"/>
    </source>
</evidence>
<keyword evidence="1" id="KW-0677">Repeat</keyword>
<dbReference type="Proteomes" id="UP001291623">
    <property type="component" value="Unassembled WGS sequence"/>
</dbReference>
<dbReference type="EMBL" id="JAVYJV010000010">
    <property type="protein sequence ID" value="KAK4361090.1"/>
    <property type="molecule type" value="Genomic_DNA"/>
</dbReference>
<name>A0AAE1VI05_9SOLA</name>
<evidence type="ECO:0008006" key="5">
    <source>
        <dbReference type="Google" id="ProtNLM"/>
    </source>
</evidence>
<dbReference type="GO" id="GO:0009451">
    <property type="term" value="P:RNA modification"/>
    <property type="evidence" value="ECO:0007669"/>
    <property type="project" value="InterPro"/>
</dbReference>
<dbReference type="InterPro" id="IPR011990">
    <property type="entry name" value="TPR-like_helical_dom_sf"/>
</dbReference>
<evidence type="ECO:0000313" key="4">
    <source>
        <dbReference type="Proteomes" id="UP001291623"/>
    </source>
</evidence>
<keyword evidence="4" id="KW-1185">Reference proteome</keyword>
<feature type="repeat" description="PPR" evidence="2">
    <location>
        <begin position="151"/>
        <end position="185"/>
    </location>
</feature>
<feature type="repeat" description="PPR" evidence="2">
    <location>
        <begin position="252"/>
        <end position="281"/>
    </location>
</feature>